<dbReference type="AlphaFoldDB" id="A0AAD3GYM7"/>
<dbReference type="EMBL" id="BLLK01000013">
    <property type="protein sequence ID" value="GFH43623.1"/>
    <property type="molecule type" value="Genomic_DNA"/>
</dbReference>
<reference evidence="2 3" key="1">
    <citation type="journal article" date="2021" name="Sci. Rep.">
        <title>The genome of the diatom Chaetoceros tenuissimus carries an ancient integrated fragment of an extant virus.</title>
        <authorList>
            <person name="Hongo Y."/>
            <person name="Kimura K."/>
            <person name="Takaki Y."/>
            <person name="Yoshida Y."/>
            <person name="Baba S."/>
            <person name="Kobayashi G."/>
            <person name="Nagasaki K."/>
            <person name="Hano T."/>
            <person name="Tomaru Y."/>
        </authorList>
    </citation>
    <scope>NUCLEOTIDE SEQUENCE [LARGE SCALE GENOMIC DNA]</scope>
    <source>
        <strain evidence="2 3">NIES-3715</strain>
    </source>
</reference>
<gene>
    <name evidence="2" type="ORF">CTEN210_00096</name>
</gene>
<protein>
    <submittedName>
        <fullName evidence="2">Uncharacterized protein</fullName>
    </submittedName>
</protein>
<keyword evidence="3" id="KW-1185">Reference proteome</keyword>
<feature type="transmembrane region" description="Helical" evidence="1">
    <location>
        <begin position="135"/>
        <end position="155"/>
    </location>
</feature>
<accession>A0AAD3GYM7</accession>
<keyword evidence="1" id="KW-0472">Membrane</keyword>
<dbReference type="Pfam" id="PF04749">
    <property type="entry name" value="PLAC8"/>
    <property type="match status" value="1"/>
</dbReference>
<keyword evidence="1" id="KW-0812">Transmembrane</keyword>
<sequence>MIDYVGSNNNQDLIGQPPRKIRVVAPADLPESYELEISHSDSAPFTVTIPEGGVAKDDIFLVDLPPNYKNPTYQVLENIPTGRWKDGLFDLFQYGACHSHWLMAFACRELAMGQVMTRMRLDWLGNRMSRPTNTFLTVLIMVACWFIFDFSMAMLVQYGSDNGYYYGDDDTLTSWIRSVVGFLFGVWSIYALYKTRRNVRQEFSIPEQNCIGYEDCMYATFCGCCTVAQIARHTGDYETNPSTPFTSTGLPDHVPFAAPVTV</sequence>
<name>A0AAD3GYM7_9STRA</name>
<evidence type="ECO:0000256" key="1">
    <source>
        <dbReference type="SAM" id="Phobius"/>
    </source>
</evidence>
<proteinExistence type="predicted"/>
<dbReference type="InterPro" id="IPR006461">
    <property type="entry name" value="PLAC_motif_containing"/>
</dbReference>
<evidence type="ECO:0000313" key="2">
    <source>
        <dbReference type="EMBL" id="GFH43623.1"/>
    </source>
</evidence>
<organism evidence="2 3">
    <name type="scientific">Chaetoceros tenuissimus</name>
    <dbReference type="NCBI Taxonomy" id="426638"/>
    <lineage>
        <taxon>Eukaryota</taxon>
        <taxon>Sar</taxon>
        <taxon>Stramenopiles</taxon>
        <taxon>Ochrophyta</taxon>
        <taxon>Bacillariophyta</taxon>
        <taxon>Coscinodiscophyceae</taxon>
        <taxon>Chaetocerotophycidae</taxon>
        <taxon>Chaetocerotales</taxon>
        <taxon>Chaetocerotaceae</taxon>
        <taxon>Chaetoceros</taxon>
    </lineage>
</organism>
<keyword evidence="1" id="KW-1133">Transmembrane helix</keyword>
<evidence type="ECO:0000313" key="3">
    <source>
        <dbReference type="Proteomes" id="UP001054902"/>
    </source>
</evidence>
<comment type="caution">
    <text evidence="2">The sequence shown here is derived from an EMBL/GenBank/DDBJ whole genome shotgun (WGS) entry which is preliminary data.</text>
</comment>
<feature type="transmembrane region" description="Helical" evidence="1">
    <location>
        <begin position="175"/>
        <end position="193"/>
    </location>
</feature>
<dbReference type="NCBIfam" id="TIGR01571">
    <property type="entry name" value="A_thal_Cys_rich"/>
    <property type="match status" value="1"/>
</dbReference>
<dbReference type="Proteomes" id="UP001054902">
    <property type="component" value="Unassembled WGS sequence"/>
</dbReference>